<dbReference type="PANTHER" id="PTHR31650">
    <property type="entry name" value="O-ACYLTRANSFERASE (WSD1-LIKE) FAMILY PROTEIN"/>
    <property type="match status" value="1"/>
</dbReference>
<gene>
    <name evidence="2" type="ORF">ILEXP_LOCUS40599</name>
</gene>
<dbReference type="Pfam" id="PF06974">
    <property type="entry name" value="WS_DGAT_C"/>
    <property type="match status" value="1"/>
</dbReference>
<evidence type="ECO:0000313" key="3">
    <source>
        <dbReference type="Proteomes" id="UP001642360"/>
    </source>
</evidence>
<dbReference type="PANTHER" id="PTHR31650:SF51">
    <property type="entry name" value="O-ACYLTRANSFERASE WSD1-LIKE ISOFORM X1"/>
    <property type="match status" value="1"/>
</dbReference>
<feature type="domain" description="O-acyltransferase WSD1 C-terminal" evidence="1">
    <location>
        <begin position="2"/>
        <end position="72"/>
    </location>
</feature>
<accession>A0ABC8TNM8</accession>
<evidence type="ECO:0000313" key="2">
    <source>
        <dbReference type="EMBL" id="CAK9171068.1"/>
    </source>
</evidence>
<comment type="caution">
    <text evidence="2">The sequence shown here is derived from an EMBL/GenBank/DDBJ whole genome shotgun (WGS) entry which is preliminary data.</text>
</comment>
<protein>
    <recommendedName>
        <fullName evidence="1">O-acyltransferase WSD1 C-terminal domain-containing protein</fullName>
    </recommendedName>
</protein>
<proteinExistence type="predicted"/>
<dbReference type="Proteomes" id="UP001642360">
    <property type="component" value="Unassembled WGS sequence"/>
</dbReference>
<dbReference type="InterPro" id="IPR045034">
    <property type="entry name" value="O-acyltransferase_WSD1-like"/>
</dbReference>
<evidence type="ECO:0000259" key="1">
    <source>
        <dbReference type="Pfam" id="PF06974"/>
    </source>
</evidence>
<reference evidence="2 3" key="1">
    <citation type="submission" date="2024-02" db="EMBL/GenBank/DDBJ databases">
        <authorList>
            <person name="Vignale AGUSTIN F."/>
            <person name="Sosa J E."/>
            <person name="Modenutti C."/>
        </authorList>
    </citation>
    <scope>NUCLEOTIDE SEQUENCE [LARGE SCALE GENOMIC DNA]</scope>
</reference>
<organism evidence="2 3">
    <name type="scientific">Ilex paraguariensis</name>
    <name type="common">yerba mate</name>
    <dbReference type="NCBI Taxonomy" id="185542"/>
    <lineage>
        <taxon>Eukaryota</taxon>
        <taxon>Viridiplantae</taxon>
        <taxon>Streptophyta</taxon>
        <taxon>Embryophyta</taxon>
        <taxon>Tracheophyta</taxon>
        <taxon>Spermatophyta</taxon>
        <taxon>Magnoliopsida</taxon>
        <taxon>eudicotyledons</taxon>
        <taxon>Gunneridae</taxon>
        <taxon>Pentapetalae</taxon>
        <taxon>asterids</taxon>
        <taxon>campanulids</taxon>
        <taxon>Aquifoliales</taxon>
        <taxon>Aquifoliaceae</taxon>
        <taxon>Ilex</taxon>
    </lineage>
</organism>
<dbReference type="EMBL" id="CAUOFW020005647">
    <property type="protein sequence ID" value="CAK9171068.1"/>
    <property type="molecule type" value="Genomic_DNA"/>
</dbReference>
<name>A0ABC8TNM8_9AQUA</name>
<sequence length="114" mass="12458">MGISNLIGLVEQVALANHPVKGIYFAVVGAPQSLGITVMSYVGKLRVAVLVEKGFIDPRLFKSCIENAFELIFKAANVMMEDDSSMCVPMTIWHGEEKRSRGGEEMPPLDVIGF</sequence>
<dbReference type="AlphaFoldDB" id="A0ABC8TNM8"/>
<keyword evidence="3" id="KW-1185">Reference proteome</keyword>
<dbReference type="InterPro" id="IPR009721">
    <property type="entry name" value="O-acyltransferase_WSD1_C"/>
</dbReference>